<dbReference type="PANTHER" id="PTHR21180:SF32">
    <property type="entry name" value="ENDONUCLEASE_EXONUCLEASE_PHOSPHATASE FAMILY DOMAIN-CONTAINING PROTEIN 1"/>
    <property type="match status" value="1"/>
</dbReference>
<dbReference type="SUPFAM" id="SSF47781">
    <property type="entry name" value="RuvA domain 2-like"/>
    <property type="match status" value="3"/>
</dbReference>
<keyword evidence="1" id="KW-0812">Transmembrane</keyword>
<dbReference type="Pfam" id="PF12836">
    <property type="entry name" value="HHH_3"/>
    <property type="match status" value="1"/>
</dbReference>
<dbReference type="InterPro" id="IPR051675">
    <property type="entry name" value="Endo/Exo/Phosphatase_dom_1"/>
</dbReference>
<organism evidence="2 3">
    <name type="scientific">Persicobacter psychrovividus</name>
    <dbReference type="NCBI Taxonomy" id="387638"/>
    <lineage>
        <taxon>Bacteria</taxon>
        <taxon>Pseudomonadati</taxon>
        <taxon>Bacteroidota</taxon>
        <taxon>Cytophagia</taxon>
        <taxon>Cytophagales</taxon>
        <taxon>Persicobacteraceae</taxon>
        <taxon>Persicobacter</taxon>
    </lineage>
</organism>
<dbReference type="PROSITE" id="PS51257">
    <property type="entry name" value="PROKAR_LIPOPROTEIN"/>
    <property type="match status" value="1"/>
</dbReference>
<gene>
    <name evidence="2" type="ORF">PEPS_02290</name>
</gene>
<dbReference type="Proteomes" id="UP001354989">
    <property type="component" value="Chromosome"/>
</dbReference>
<evidence type="ECO:0000313" key="2">
    <source>
        <dbReference type="EMBL" id="BDC97948.1"/>
    </source>
</evidence>
<dbReference type="InterPro" id="IPR010994">
    <property type="entry name" value="RuvA_2-like"/>
</dbReference>
<name>A0ABN6L4G8_9BACT</name>
<evidence type="ECO:0000313" key="3">
    <source>
        <dbReference type="Proteomes" id="UP001354989"/>
    </source>
</evidence>
<evidence type="ECO:0000256" key="1">
    <source>
        <dbReference type="SAM" id="Phobius"/>
    </source>
</evidence>
<keyword evidence="1" id="KW-1133">Transmembrane helix</keyword>
<accession>A0ABN6L4G8</accession>
<proteinExistence type="predicted"/>
<feature type="transmembrane region" description="Helical" evidence="1">
    <location>
        <begin position="20"/>
        <end position="38"/>
    </location>
</feature>
<dbReference type="PANTHER" id="PTHR21180">
    <property type="entry name" value="ENDONUCLEASE/EXONUCLEASE/PHOSPHATASE FAMILY DOMAIN-CONTAINING PROTEIN 1"/>
    <property type="match status" value="1"/>
</dbReference>
<reference evidence="2 3" key="1">
    <citation type="submission" date="2021-12" db="EMBL/GenBank/DDBJ databases">
        <title>Genome sequencing of bacteria with rrn-lacking chromosome and rrn-plasmid.</title>
        <authorList>
            <person name="Anda M."/>
            <person name="Iwasaki W."/>
        </authorList>
    </citation>
    <scope>NUCLEOTIDE SEQUENCE [LARGE SCALE GENOMIC DNA]</scope>
    <source>
        <strain evidence="2 3">NBRC 101262</strain>
    </source>
</reference>
<dbReference type="Gene3D" id="1.10.150.280">
    <property type="entry name" value="AF1531-like domain"/>
    <property type="match status" value="1"/>
</dbReference>
<dbReference type="EMBL" id="AP025292">
    <property type="protein sequence ID" value="BDC97948.1"/>
    <property type="molecule type" value="Genomic_DNA"/>
</dbReference>
<sequence length="290" mass="33487">MRFFNKFKDHFELTSTQASAVLALHILLVACLFCAPILSKSSKELAQYAGIIPTPQPPTALLKIKESLKQDSLFLFNPNDVTDLQMRQLGFAPESRKHLTNYRNKGGQFRYKKDLLKITKIDTAMLHKLQAFVQLPEYKTKSAKLKYKPFPKQKPKAKKWTLDLNTADAEALQKIPYIGAKRAKIIINYRKALGGYHHISQLEEVYGMDEKSIAFIHKHGRIATVKIAPISINRAEFKALLRHPYLEYEMVKTICNQREDFPFTNIAHLQSVLEWDDQKTQMARPYFSFD</sequence>
<keyword evidence="3" id="KW-1185">Reference proteome</keyword>
<protein>
    <submittedName>
        <fullName evidence="2">Competence protein ComEA</fullName>
    </submittedName>
</protein>
<keyword evidence="1" id="KW-0472">Membrane</keyword>
<dbReference type="RefSeq" id="WP_338397427.1">
    <property type="nucleotide sequence ID" value="NZ_AP025292.1"/>
</dbReference>